<comment type="similarity">
    <text evidence="1">Belongs to the cytochrome P450 family.</text>
</comment>
<dbReference type="InterPro" id="IPR050196">
    <property type="entry name" value="Cytochrome_P450_Monoox"/>
</dbReference>
<gene>
    <name evidence="4" type="ORF">C2G38_2006063</name>
</gene>
<accession>A0A397UF14</accession>
<evidence type="ECO:0000313" key="4">
    <source>
        <dbReference type="EMBL" id="RIB08895.1"/>
    </source>
</evidence>
<dbReference type="SUPFAM" id="SSF48264">
    <property type="entry name" value="Cytochrome P450"/>
    <property type="match status" value="1"/>
</dbReference>
<keyword evidence="3" id="KW-0472">Membrane</keyword>
<organism evidence="4 5">
    <name type="scientific">Gigaspora rosea</name>
    <dbReference type="NCBI Taxonomy" id="44941"/>
    <lineage>
        <taxon>Eukaryota</taxon>
        <taxon>Fungi</taxon>
        <taxon>Fungi incertae sedis</taxon>
        <taxon>Mucoromycota</taxon>
        <taxon>Glomeromycotina</taxon>
        <taxon>Glomeromycetes</taxon>
        <taxon>Diversisporales</taxon>
        <taxon>Gigasporaceae</taxon>
        <taxon>Gigaspora</taxon>
    </lineage>
</organism>
<sequence length="502" mass="58048">MIDNWVGYVVGCFVGVIMYRFYWYPLYLSPTCKIPGPPIDHFFLGNVIRLINEEPAEPQFEWAVKYGGIVCYHGIVNKPIISVTDPQLLQKILVNNTYDFPKPSYMISDLKAILGDGILMAEGDAHKRQRKMMNPAFTFTNIKEMVPTIVRVAHQSKEMWKNQIGDNEEKRMIISSFLSKVTLDMIGFVGFKYEFNNITSENELSNAYARIFHQKRTVLNVAVSVLVHYIPWIRKLPLPRNREVRRCITIIEKFSLKLVKERREFFREGKPIGKDLLSLLVSINENLPEVEKMSDTELQYQIMTFLTAGHETTSSAASWSLYLLAQYPEIQNRLRKELIEAFPDPDFEPTFDEINSLEYLDCVIKESMRIVPPVPIITRTPTRDDVLQEYLVPKNTPIIIPIAAIHKLPTIWGSDADKFIPERWLISNLTSKVNSYTYMPFITGSRSCIGNKLALAEFKILLAVYIRNFNFKRIEGFEVRKRQMIATRPYPAIELIVSKVEV</sequence>
<keyword evidence="2" id="KW-0349">Heme</keyword>
<dbReference type="AlphaFoldDB" id="A0A397UF14"/>
<dbReference type="Pfam" id="PF00067">
    <property type="entry name" value="p450"/>
    <property type="match status" value="1"/>
</dbReference>
<evidence type="ECO:0000313" key="5">
    <source>
        <dbReference type="Proteomes" id="UP000266673"/>
    </source>
</evidence>
<reference evidence="4 5" key="1">
    <citation type="submission" date="2018-06" db="EMBL/GenBank/DDBJ databases">
        <title>Comparative genomics reveals the genomic features of Rhizophagus irregularis, R. cerebriforme, R. diaphanum and Gigaspora rosea, and their symbiotic lifestyle signature.</title>
        <authorList>
            <person name="Morin E."/>
            <person name="San Clemente H."/>
            <person name="Chen E.C.H."/>
            <person name="De La Providencia I."/>
            <person name="Hainaut M."/>
            <person name="Kuo A."/>
            <person name="Kohler A."/>
            <person name="Murat C."/>
            <person name="Tang N."/>
            <person name="Roy S."/>
            <person name="Loubradou J."/>
            <person name="Henrissat B."/>
            <person name="Grigoriev I.V."/>
            <person name="Corradi N."/>
            <person name="Roux C."/>
            <person name="Martin F.M."/>
        </authorList>
    </citation>
    <scope>NUCLEOTIDE SEQUENCE [LARGE SCALE GENOMIC DNA]</scope>
    <source>
        <strain evidence="4 5">DAOM 194757</strain>
    </source>
</reference>
<proteinExistence type="inferred from homology"/>
<feature type="binding site" description="axial binding residue" evidence="2">
    <location>
        <position position="448"/>
    </location>
    <ligand>
        <name>heme</name>
        <dbReference type="ChEBI" id="CHEBI:30413"/>
    </ligand>
    <ligandPart>
        <name>Fe</name>
        <dbReference type="ChEBI" id="CHEBI:18248"/>
    </ligandPart>
</feature>
<dbReference type="GO" id="GO:0005506">
    <property type="term" value="F:iron ion binding"/>
    <property type="evidence" value="ECO:0007669"/>
    <property type="project" value="InterPro"/>
</dbReference>
<keyword evidence="5" id="KW-1185">Reference proteome</keyword>
<protein>
    <submittedName>
        <fullName evidence="4">Cytochrome P450</fullName>
    </submittedName>
</protein>
<dbReference type="CDD" id="cd11069">
    <property type="entry name" value="CYP_FUM15-like"/>
    <property type="match status" value="1"/>
</dbReference>
<name>A0A397UF14_9GLOM</name>
<dbReference type="GO" id="GO:0020037">
    <property type="term" value="F:heme binding"/>
    <property type="evidence" value="ECO:0007669"/>
    <property type="project" value="InterPro"/>
</dbReference>
<comment type="caution">
    <text evidence="4">The sequence shown here is derived from an EMBL/GenBank/DDBJ whole genome shotgun (WGS) entry which is preliminary data.</text>
</comment>
<keyword evidence="2" id="KW-0408">Iron</keyword>
<evidence type="ECO:0000256" key="3">
    <source>
        <dbReference type="SAM" id="Phobius"/>
    </source>
</evidence>
<dbReference type="Proteomes" id="UP000266673">
    <property type="component" value="Unassembled WGS sequence"/>
</dbReference>
<keyword evidence="3" id="KW-0812">Transmembrane</keyword>
<dbReference type="EMBL" id="QKWP01001447">
    <property type="protein sequence ID" value="RIB08895.1"/>
    <property type="molecule type" value="Genomic_DNA"/>
</dbReference>
<dbReference type="InterPro" id="IPR036396">
    <property type="entry name" value="Cyt_P450_sf"/>
</dbReference>
<dbReference type="PRINTS" id="PR00385">
    <property type="entry name" value="P450"/>
</dbReference>
<dbReference type="PRINTS" id="PR00463">
    <property type="entry name" value="EP450I"/>
</dbReference>
<dbReference type="InterPro" id="IPR001128">
    <property type="entry name" value="Cyt_P450"/>
</dbReference>
<dbReference type="InterPro" id="IPR002401">
    <property type="entry name" value="Cyt_P450_E_grp-I"/>
</dbReference>
<evidence type="ECO:0000256" key="2">
    <source>
        <dbReference type="PIRSR" id="PIRSR602401-1"/>
    </source>
</evidence>
<keyword evidence="3" id="KW-1133">Transmembrane helix</keyword>
<dbReference type="PANTHER" id="PTHR24291">
    <property type="entry name" value="CYTOCHROME P450 FAMILY 4"/>
    <property type="match status" value="1"/>
</dbReference>
<feature type="transmembrane region" description="Helical" evidence="3">
    <location>
        <begin position="5"/>
        <end position="24"/>
    </location>
</feature>
<keyword evidence="2" id="KW-0479">Metal-binding</keyword>
<dbReference type="PANTHER" id="PTHR24291:SF175">
    <property type="entry name" value="CYTOCHROME P450"/>
    <property type="match status" value="1"/>
</dbReference>
<evidence type="ECO:0000256" key="1">
    <source>
        <dbReference type="ARBA" id="ARBA00010617"/>
    </source>
</evidence>
<dbReference type="GO" id="GO:0016705">
    <property type="term" value="F:oxidoreductase activity, acting on paired donors, with incorporation or reduction of molecular oxygen"/>
    <property type="evidence" value="ECO:0007669"/>
    <property type="project" value="InterPro"/>
</dbReference>
<comment type="cofactor">
    <cofactor evidence="2">
        <name>heme</name>
        <dbReference type="ChEBI" id="CHEBI:30413"/>
    </cofactor>
</comment>
<dbReference type="GO" id="GO:0004497">
    <property type="term" value="F:monooxygenase activity"/>
    <property type="evidence" value="ECO:0007669"/>
    <property type="project" value="InterPro"/>
</dbReference>
<dbReference type="Gene3D" id="1.10.630.10">
    <property type="entry name" value="Cytochrome P450"/>
    <property type="match status" value="1"/>
</dbReference>
<dbReference type="OrthoDB" id="1470350at2759"/>
<dbReference type="STRING" id="44941.A0A397UF14"/>